<dbReference type="Proteomes" id="UP000754563">
    <property type="component" value="Unassembled WGS sequence"/>
</dbReference>
<evidence type="ECO:0000256" key="4">
    <source>
        <dbReference type="ARBA" id="ARBA00018753"/>
    </source>
</evidence>
<evidence type="ECO:0000256" key="10">
    <source>
        <dbReference type="ARBA" id="ARBA00023146"/>
    </source>
</evidence>
<name>A0A955RKD5_9BACT</name>
<evidence type="ECO:0000259" key="15">
    <source>
        <dbReference type="Pfam" id="PF19303"/>
    </source>
</evidence>
<dbReference type="CDD" id="cd00814">
    <property type="entry name" value="MetRS_core"/>
    <property type="match status" value="1"/>
</dbReference>
<dbReference type="AlphaFoldDB" id="A0A955RKD5"/>
<dbReference type="SUPFAM" id="SSF52374">
    <property type="entry name" value="Nucleotidylyl transferase"/>
    <property type="match status" value="1"/>
</dbReference>
<gene>
    <name evidence="16" type="ORF">KC717_01275</name>
</gene>
<comment type="similarity">
    <text evidence="13">Belongs to the class-I aminoacyl-tRNA synthetase family.</text>
</comment>
<organism evidence="16 17">
    <name type="scientific">Candidatus Dojkabacteria bacterium</name>
    <dbReference type="NCBI Taxonomy" id="2099670"/>
    <lineage>
        <taxon>Bacteria</taxon>
        <taxon>Candidatus Dojkabacteria</taxon>
    </lineage>
</organism>
<evidence type="ECO:0000256" key="2">
    <source>
        <dbReference type="ARBA" id="ARBA00004496"/>
    </source>
</evidence>
<dbReference type="Gene3D" id="1.10.730.10">
    <property type="entry name" value="Isoleucyl-tRNA Synthetase, Domain 1"/>
    <property type="match status" value="1"/>
</dbReference>
<evidence type="ECO:0000256" key="9">
    <source>
        <dbReference type="ARBA" id="ARBA00022917"/>
    </source>
</evidence>
<evidence type="ECO:0000313" key="17">
    <source>
        <dbReference type="Proteomes" id="UP000754563"/>
    </source>
</evidence>
<dbReference type="InterPro" id="IPR014758">
    <property type="entry name" value="Met-tRNA_synth"/>
</dbReference>
<keyword evidence="5" id="KW-0963">Cytoplasm</keyword>
<evidence type="ECO:0000256" key="5">
    <source>
        <dbReference type="ARBA" id="ARBA00022490"/>
    </source>
</evidence>
<dbReference type="Gene3D" id="3.40.50.620">
    <property type="entry name" value="HUPs"/>
    <property type="match status" value="1"/>
</dbReference>
<evidence type="ECO:0000256" key="12">
    <source>
        <dbReference type="ARBA" id="ARBA00047364"/>
    </source>
</evidence>
<dbReference type="PROSITE" id="PS00178">
    <property type="entry name" value="AA_TRNA_LIGASE_I"/>
    <property type="match status" value="1"/>
</dbReference>
<protein>
    <recommendedName>
        <fullName evidence="4">Methionine--tRNA ligase</fullName>
        <ecNumber evidence="3">6.1.1.10</ecNumber>
    </recommendedName>
    <alternativeName>
        <fullName evidence="11">Methionyl-tRNA synthetase</fullName>
    </alternativeName>
</protein>
<evidence type="ECO:0000256" key="3">
    <source>
        <dbReference type="ARBA" id="ARBA00012838"/>
    </source>
</evidence>
<dbReference type="Pfam" id="PF19303">
    <property type="entry name" value="Anticodon_3"/>
    <property type="match status" value="1"/>
</dbReference>
<evidence type="ECO:0000256" key="1">
    <source>
        <dbReference type="ARBA" id="ARBA00003314"/>
    </source>
</evidence>
<dbReference type="InterPro" id="IPR023457">
    <property type="entry name" value="Met-tRNA_synth_2"/>
</dbReference>
<dbReference type="NCBIfam" id="TIGR00398">
    <property type="entry name" value="metG"/>
    <property type="match status" value="1"/>
</dbReference>
<accession>A0A955RKD5</accession>
<dbReference type="GO" id="GO:0005737">
    <property type="term" value="C:cytoplasm"/>
    <property type="evidence" value="ECO:0007669"/>
    <property type="project" value="UniProtKB-SubCell"/>
</dbReference>
<dbReference type="InterPro" id="IPR009080">
    <property type="entry name" value="tRNAsynth_Ia_anticodon-bd"/>
</dbReference>
<dbReference type="EC" id="6.1.1.10" evidence="3"/>
<proteinExistence type="inferred from homology"/>
<comment type="function">
    <text evidence="1">Is required not only for elongation of protein synthesis but also for the initiation of all mRNA translation through initiator tRNA(fMet) aminoacylation.</text>
</comment>
<evidence type="ECO:0000313" key="16">
    <source>
        <dbReference type="EMBL" id="MCA9385258.1"/>
    </source>
</evidence>
<dbReference type="PRINTS" id="PR01041">
    <property type="entry name" value="TRNASYNTHMET"/>
</dbReference>
<sequence length="481" mass="55455">MNDSFYLTTTLPYVNGEPHIGHALEFIQADVIARYKRNKGFTTYFNTGTDEHGLKMYQKAGEENLSPQEYVDKYSQRFKDFCKSFSISYDRFIRTTDEDHIKAAQTFWNKSLENGDIYKKAYTGLYCVGCEEFKTEKDLVDGKCPDHNKEPEEHSEENYFFKFSRYQEPLLDLYKKQSDFVKPASKLQEMISFVGGGLQDFSISRRRENLPWGISVPNDPDQVMYVWFDALVNYVTTIGYGTNEKEFEKWWPVVQLCGPDNNRFQSAMWQAMLMSAGIKPSKHILIHGMILAEDGTKMSKTIGNVVSPFELLETYGAEATRYYLISGIPTFGDSSFSHDQLEMKYKADLQNNFGNLLNRVITMINKKEVDTSESLISESFKSEVLNLKARYTEHMDSFDLFEAMKNAQKLGSYGNVYITEQEPWAKDKTEEEITETLSGLEYLLNELIELYSPVLPDACEKAKSALLKRENIILFPELEIA</sequence>
<dbReference type="Gene3D" id="2.170.220.10">
    <property type="match status" value="1"/>
</dbReference>
<keyword evidence="9 13" id="KW-0648">Protein biosynthesis</keyword>
<dbReference type="EMBL" id="JAGQLH010000010">
    <property type="protein sequence ID" value="MCA9385258.1"/>
    <property type="molecule type" value="Genomic_DNA"/>
</dbReference>
<dbReference type="InterPro" id="IPR001412">
    <property type="entry name" value="aa-tRNA-synth_I_CS"/>
</dbReference>
<dbReference type="InterPro" id="IPR041872">
    <property type="entry name" value="Anticodon_Met"/>
</dbReference>
<evidence type="ECO:0000256" key="7">
    <source>
        <dbReference type="ARBA" id="ARBA00022741"/>
    </source>
</evidence>
<dbReference type="PANTHER" id="PTHR43326">
    <property type="entry name" value="METHIONYL-TRNA SYNTHETASE"/>
    <property type="match status" value="1"/>
</dbReference>
<dbReference type="FunFam" id="2.170.220.10:FF:000001">
    <property type="entry name" value="methionine--tRNA ligase, mitochondrial"/>
    <property type="match status" value="1"/>
</dbReference>
<dbReference type="GO" id="GO:0005524">
    <property type="term" value="F:ATP binding"/>
    <property type="evidence" value="ECO:0007669"/>
    <property type="project" value="UniProtKB-KW"/>
</dbReference>
<keyword evidence="7 13" id="KW-0547">Nucleotide-binding</keyword>
<dbReference type="GO" id="GO:0006431">
    <property type="term" value="P:methionyl-tRNA aminoacylation"/>
    <property type="evidence" value="ECO:0007669"/>
    <property type="project" value="InterPro"/>
</dbReference>
<evidence type="ECO:0000256" key="11">
    <source>
        <dbReference type="ARBA" id="ARBA00030904"/>
    </source>
</evidence>
<reference evidence="16" key="1">
    <citation type="submission" date="2020-04" db="EMBL/GenBank/DDBJ databases">
        <authorList>
            <person name="Zhang T."/>
        </authorList>
    </citation>
    <scope>NUCLEOTIDE SEQUENCE</scope>
    <source>
        <strain evidence="16">HKST-UBA11</strain>
    </source>
</reference>
<dbReference type="PANTHER" id="PTHR43326:SF1">
    <property type="entry name" value="METHIONINE--TRNA LIGASE, MITOCHONDRIAL"/>
    <property type="match status" value="1"/>
</dbReference>
<dbReference type="GO" id="GO:0004825">
    <property type="term" value="F:methionine-tRNA ligase activity"/>
    <property type="evidence" value="ECO:0007669"/>
    <property type="project" value="UniProtKB-EC"/>
</dbReference>
<dbReference type="InterPro" id="IPR014729">
    <property type="entry name" value="Rossmann-like_a/b/a_fold"/>
</dbReference>
<feature type="domain" description="Methionyl-tRNA synthetase anticodon-binding" evidence="15">
    <location>
        <begin position="383"/>
        <end position="469"/>
    </location>
</feature>
<reference evidence="16" key="2">
    <citation type="journal article" date="2021" name="Microbiome">
        <title>Successional dynamics and alternative stable states in a saline activated sludge microbial community over 9 years.</title>
        <authorList>
            <person name="Wang Y."/>
            <person name="Ye J."/>
            <person name="Ju F."/>
            <person name="Liu L."/>
            <person name="Boyd J.A."/>
            <person name="Deng Y."/>
            <person name="Parks D.H."/>
            <person name="Jiang X."/>
            <person name="Yin X."/>
            <person name="Woodcroft B.J."/>
            <person name="Tyson G.W."/>
            <person name="Hugenholtz P."/>
            <person name="Polz M.F."/>
            <person name="Zhang T."/>
        </authorList>
    </citation>
    <scope>NUCLEOTIDE SEQUENCE</scope>
    <source>
        <strain evidence="16">HKST-UBA11</strain>
    </source>
</reference>
<feature type="domain" description="Methionyl/Leucyl tRNA synthetase" evidence="14">
    <location>
        <begin position="138"/>
        <end position="360"/>
    </location>
</feature>
<keyword evidence="8 13" id="KW-0067">ATP-binding</keyword>
<evidence type="ECO:0000256" key="13">
    <source>
        <dbReference type="RuleBase" id="RU363039"/>
    </source>
</evidence>
<comment type="catalytic activity">
    <reaction evidence="12">
        <text>tRNA(Met) + L-methionine + ATP = L-methionyl-tRNA(Met) + AMP + diphosphate</text>
        <dbReference type="Rhea" id="RHEA:13481"/>
        <dbReference type="Rhea" id="RHEA-COMP:9667"/>
        <dbReference type="Rhea" id="RHEA-COMP:9698"/>
        <dbReference type="ChEBI" id="CHEBI:30616"/>
        <dbReference type="ChEBI" id="CHEBI:33019"/>
        <dbReference type="ChEBI" id="CHEBI:57844"/>
        <dbReference type="ChEBI" id="CHEBI:78442"/>
        <dbReference type="ChEBI" id="CHEBI:78530"/>
        <dbReference type="ChEBI" id="CHEBI:456215"/>
        <dbReference type="EC" id="6.1.1.10"/>
    </reaction>
</comment>
<dbReference type="SUPFAM" id="SSF47323">
    <property type="entry name" value="Anticodon-binding domain of a subclass of class I aminoacyl-tRNA synthetases"/>
    <property type="match status" value="1"/>
</dbReference>
<dbReference type="Pfam" id="PF09334">
    <property type="entry name" value="tRNA-synt_1g"/>
    <property type="match status" value="1"/>
</dbReference>
<evidence type="ECO:0000256" key="8">
    <source>
        <dbReference type="ARBA" id="ARBA00022840"/>
    </source>
</evidence>
<keyword evidence="10 13" id="KW-0030">Aminoacyl-tRNA synthetase</keyword>
<evidence type="ECO:0000256" key="6">
    <source>
        <dbReference type="ARBA" id="ARBA00022598"/>
    </source>
</evidence>
<dbReference type="InterPro" id="IPR033911">
    <property type="entry name" value="MetRS_core"/>
</dbReference>
<comment type="subcellular location">
    <subcellularLocation>
        <location evidence="2">Cytoplasm</location>
    </subcellularLocation>
</comment>
<comment type="caution">
    <text evidence="16">The sequence shown here is derived from an EMBL/GenBank/DDBJ whole genome shotgun (WGS) entry which is preliminary data.</text>
</comment>
<keyword evidence="6 13" id="KW-0436">Ligase</keyword>
<dbReference type="InterPro" id="IPR015413">
    <property type="entry name" value="Methionyl/Leucyl_tRNA_Synth"/>
</dbReference>
<evidence type="ECO:0000259" key="14">
    <source>
        <dbReference type="Pfam" id="PF09334"/>
    </source>
</evidence>